<organism evidence="9 10">
    <name type="scientific">Brachyspira pilosicoli</name>
    <name type="common">Serpulina pilosicoli</name>
    <dbReference type="NCBI Taxonomy" id="52584"/>
    <lineage>
        <taxon>Bacteria</taxon>
        <taxon>Pseudomonadati</taxon>
        <taxon>Spirochaetota</taxon>
        <taxon>Spirochaetia</taxon>
        <taxon>Brachyspirales</taxon>
        <taxon>Brachyspiraceae</taxon>
        <taxon>Brachyspira</taxon>
    </lineage>
</organism>
<comment type="caution">
    <text evidence="9">The sequence shown here is derived from an EMBL/GenBank/DDBJ whole genome shotgun (WGS) entry which is preliminary data.</text>
</comment>
<evidence type="ECO:0000256" key="3">
    <source>
        <dbReference type="ARBA" id="ARBA00022691"/>
    </source>
</evidence>
<dbReference type="GO" id="GO:0003824">
    <property type="term" value="F:catalytic activity"/>
    <property type="evidence" value="ECO:0007669"/>
    <property type="project" value="InterPro"/>
</dbReference>
<proteinExistence type="predicted"/>
<sequence length="361" mass="41759">MKASVKNKRFVDKKNKLINMLPLDTPLSLLIESSDKCNFKCNFCPTSDLNLMKNTSGRNYGNIDFELYKKVIDDIKLFNNKIKTLHLHKSGEPLLNKKIADMIKYAKDSNCIETISITTNGYLLNNELSLQIIDAGIDRINISIEGINAKQYLEIANVNINFDDFVNKIAFLFKNKKNCIISIKIVDANLNENDKKEFFRIFGDICDYISIENIIPWNEFDIDTSLISQNKSIYKGNLHHNILICPKIFYQIAVNSDGSVSACCDDWGHKVIVGNINEKSLVDIWNSEELKELRLLFIRGNRNKHPFCKDCSSIVYDTINENVIDDYSETLFAMYNRTEQNRTEQNRTEQNRTEQNRTEQF</sequence>
<dbReference type="SFLD" id="SFLDG01067">
    <property type="entry name" value="SPASM/twitch_domain_containing"/>
    <property type="match status" value="1"/>
</dbReference>
<dbReference type="GO" id="GO:0051536">
    <property type="term" value="F:iron-sulfur cluster binding"/>
    <property type="evidence" value="ECO:0007669"/>
    <property type="project" value="UniProtKB-KW"/>
</dbReference>
<evidence type="ECO:0000256" key="7">
    <source>
        <dbReference type="SAM" id="MobiDB-lite"/>
    </source>
</evidence>
<dbReference type="Pfam" id="PF13186">
    <property type="entry name" value="SPASM"/>
    <property type="match status" value="1"/>
</dbReference>
<dbReference type="SUPFAM" id="SSF102114">
    <property type="entry name" value="Radical SAM enzymes"/>
    <property type="match status" value="1"/>
</dbReference>
<reference evidence="9 10" key="1">
    <citation type="journal article" date="1992" name="Lakartidningen">
        <title>[Penicillin V and not amoxicillin is the first choice preparation in acute otitis].</title>
        <authorList>
            <person name="Kamme C."/>
            <person name="Lundgren K."/>
            <person name="Prellner K."/>
        </authorList>
    </citation>
    <scope>NUCLEOTIDE SEQUENCE [LARGE SCALE GENOMIC DNA]</scope>
    <source>
        <strain evidence="9 10">PC5538III-hc</strain>
    </source>
</reference>
<dbReference type="InterPro" id="IPR034391">
    <property type="entry name" value="AdoMet-like_SPASM_containing"/>
</dbReference>
<dbReference type="Pfam" id="PF04055">
    <property type="entry name" value="Radical_SAM"/>
    <property type="match status" value="1"/>
</dbReference>
<accession>A0A5C8EBU7</accession>
<comment type="cofactor">
    <cofactor evidence="1">
        <name>[4Fe-4S] cluster</name>
        <dbReference type="ChEBI" id="CHEBI:49883"/>
    </cofactor>
</comment>
<dbReference type="SFLD" id="SFLDG01387">
    <property type="entry name" value="BtrN-like_SPASM_domain_contain"/>
    <property type="match status" value="1"/>
</dbReference>
<evidence type="ECO:0000256" key="6">
    <source>
        <dbReference type="ARBA" id="ARBA00023014"/>
    </source>
</evidence>
<protein>
    <submittedName>
        <fullName evidence="9">Radical SAM protein</fullName>
    </submittedName>
</protein>
<feature type="domain" description="Radical SAM core" evidence="8">
    <location>
        <begin position="23"/>
        <end position="253"/>
    </location>
</feature>
<dbReference type="Proteomes" id="UP000323176">
    <property type="component" value="Unassembled WGS sequence"/>
</dbReference>
<evidence type="ECO:0000256" key="5">
    <source>
        <dbReference type="ARBA" id="ARBA00023004"/>
    </source>
</evidence>
<keyword evidence="2" id="KW-0004">4Fe-4S</keyword>
<feature type="compositionally biased region" description="Basic and acidic residues" evidence="7">
    <location>
        <begin position="339"/>
        <end position="361"/>
    </location>
</feature>
<dbReference type="CDD" id="cd01335">
    <property type="entry name" value="Radical_SAM"/>
    <property type="match status" value="1"/>
</dbReference>
<evidence type="ECO:0000256" key="2">
    <source>
        <dbReference type="ARBA" id="ARBA00022485"/>
    </source>
</evidence>
<keyword evidence="4" id="KW-0479">Metal-binding</keyword>
<dbReference type="InterPro" id="IPR013785">
    <property type="entry name" value="Aldolase_TIM"/>
</dbReference>
<keyword evidence="6" id="KW-0411">Iron-sulfur</keyword>
<evidence type="ECO:0000313" key="10">
    <source>
        <dbReference type="Proteomes" id="UP000323176"/>
    </source>
</evidence>
<dbReference type="OrthoDB" id="5288924at2"/>
<dbReference type="PANTHER" id="PTHR11228">
    <property type="entry name" value="RADICAL SAM DOMAIN PROTEIN"/>
    <property type="match status" value="1"/>
</dbReference>
<dbReference type="PANTHER" id="PTHR11228:SF7">
    <property type="entry name" value="PQQA PEPTIDE CYCLASE"/>
    <property type="match status" value="1"/>
</dbReference>
<feature type="region of interest" description="Disordered" evidence="7">
    <location>
        <begin position="338"/>
        <end position="361"/>
    </location>
</feature>
<evidence type="ECO:0000259" key="8">
    <source>
        <dbReference type="PROSITE" id="PS51918"/>
    </source>
</evidence>
<dbReference type="PROSITE" id="PS51918">
    <property type="entry name" value="RADICAL_SAM"/>
    <property type="match status" value="1"/>
</dbReference>
<evidence type="ECO:0000256" key="1">
    <source>
        <dbReference type="ARBA" id="ARBA00001966"/>
    </source>
</evidence>
<keyword evidence="3" id="KW-0949">S-adenosyl-L-methionine</keyword>
<gene>
    <name evidence="9" type="ORF">EPJ72_12545</name>
</gene>
<evidence type="ECO:0000256" key="4">
    <source>
        <dbReference type="ARBA" id="ARBA00022723"/>
    </source>
</evidence>
<dbReference type="Gene3D" id="3.20.20.70">
    <property type="entry name" value="Aldolase class I"/>
    <property type="match status" value="1"/>
</dbReference>
<dbReference type="InterPro" id="IPR023885">
    <property type="entry name" value="4Fe4S-binding_SPASM_dom"/>
</dbReference>
<evidence type="ECO:0000313" key="9">
    <source>
        <dbReference type="EMBL" id="TXJ35256.1"/>
    </source>
</evidence>
<dbReference type="InterPro" id="IPR058240">
    <property type="entry name" value="rSAM_sf"/>
</dbReference>
<dbReference type="EMBL" id="SAXY01000078">
    <property type="protein sequence ID" value="TXJ35256.1"/>
    <property type="molecule type" value="Genomic_DNA"/>
</dbReference>
<dbReference type="InterPro" id="IPR007197">
    <property type="entry name" value="rSAM"/>
</dbReference>
<name>A0A5C8EBU7_BRAPL</name>
<dbReference type="InterPro" id="IPR050377">
    <property type="entry name" value="Radical_SAM_PqqE_MftC-like"/>
</dbReference>
<dbReference type="AlphaFoldDB" id="A0A5C8EBU7"/>
<dbReference type="SFLD" id="SFLDS00029">
    <property type="entry name" value="Radical_SAM"/>
    <property type="match status" value="1"/>
</dbReference>
<keyword evidence="5" id="KW-0408">Iron</keyword>
<dbReference type="GO" id="GO:0046872">
    <property type="term" value="F:metal ion binding"/>
    <property type="evidence" value="ECO:0007669"/>
    <property type="project" value="UniProtKB-KW"/>
</dbReference>